<dbReference type="AlphaFoldDB" id="A0A0F9GVU0"/>
<protein>
    <submittedName>
        <fullName evidence="1">Uncharacterized protein</fullName>
    </submittedName>
</protein>
<gene>
    <name evidence="1" type="ORF">LCGC14_2136910</name>
</gene>
<sequence length="126" mass="13249">FQGHGPLIRGTLLENSAKTTSGVGTARVIGTLSALEGLWATLHVFGIVGSTVTIDVKITSDVTGFASPTDRITFAQVTDSTGVGAEFIKLNGPITPDDEFRVEWTITGAGPSFSIFVTVGKRLLLR</sequence>
<accession>A0A0F9GVU0</accession>
<reference evidence="1" key="1">
    <citation type="journal article" date="2015" name="Nature">
        <title>Complex archaea that bridge the gap between prokaryotes and eukaryotes.</title>
        <authorList>
            <person name="Spang A."/>
            <person name="Saw J.H."/>
            <person name="Jorgensen S.L."/>
            <person name="Zaremba-Niedzwiedzka K."/>
            <person name="Martijn J."/>
            <person name="Lind A.E."/>
            <person name="van Eijk R."/>
            <person name="Schleper C."/>
            <person name="Guy L."/>
            <person name="Ettema T.J."/>
        </authorList>
    </citation>
    <scope>NUCLEOTIDE SEQUENCE</scope>
</reference>
<organism evidence="1">
    <name type="scientific">marine sediment metagenome</name>
    <dbReference type="NCBI Taxonomy" id="412755"/>
    <lineage>
        <taxon>unclassified sequences</taxon>
        <taxon>metagenomes</taxon>
        <taxon>ecological metagenomes</taxon>
    </lineage>
</organism>
<evidence type="ECO:0000313" key="1">
    <source>
        <dbReference type="EMBL" id="KKL67242.1"/>
    </source>
</evidence>
<comment type="caution">
    <text evidence="1">The sequence shown here is derived from an EMBL/GenBank/DDBJ whole genome shotgun (WGS) entry which is preliminary data.</text>
</comment>
<dbReference type="EMBL" id="LAZR01026929">
    <property type="protein sequence ID" value="KKL67242.1"/>
    <property type="molecule type" value="Genomic_DNA"/>
</dbReference>
<name>A0A0F9GVU0_9ZZZZ</name>
<proteinExistence type="predicted"/>
<feature type="non-terminal residue" evidence="1">
    <location>
        <position position="1"/>
    </location>
</feature>